<dbReference type="InterPro" id="IPR035996">
    <property type="entry name" value="4pyrrol_Methylase_sf"/>
</dbReference>
<dbReference type="GO" id="GO:0032259">
    <property type="term" value="P:methylation"/>
    <property type="evidence" value="ECO:0007669"/>
    <property type="project" value="UniProtKB-KW"/>
</dbReference>
<evidence type="ECO:0000259" key="4">
    <source>
        <dbReference type="Pfam" id="PF00590"/>
    </source>
</evidence>
<dbReference type="InterPro" id="IPR014777">
    <property type="entry name" value="4pyrrole_Mease_sub1"/>
</dbReference>
<dbReference type="RefSeq" id="WP_074730368.1">
    <property type="nucleotide sequence ID" value="NZ_FOGW01000005.1"/>
</dbReference>
<evidence type="ECO:0000313" key="5">
    <source>
        <dbReference type="EMBL" id="SER57036.1"/>
    </source>
</evidence>
<dbReference type="GO" id="GO:0008276">
    <property type="term" value="F:protein methyltransferase activity"/>
    <property type="evidence" value="ECO:0007669"/>
    <property type="project" value="InterPro"/>
</dbReference>
<dbReference type="GO" id="GO:0009236">
    <property type="term" value="P:cobalamin biosynthetic process"/>
    <property type="evidence" value="ECO:0007669"/>
    <property type="project" value="UniProtKB-UniPathway"/>
</dbReference>
<dbReference type="Proteomes" id="UP000182471">
    <property type="component" value="Unassembled WGS sequence"/>
</dbReference>
<proteinExistence type="predicted"/>
<dbReference type="Pfam" id="PF03602">
    <property type="entry name" value="Cons_hypoth95"/>
    <property type="match status" value="1"/>
</dbReference>
<evidence type="ECO:0000256" key="1">
    <source>
        <dbReference type="ARBA" id="ARBA00004953"/>
    </source>
</evidence>
<dbReference type="InterPro" id="IPR012818">
    <property type="entry name" value="CbiE"/>
</dbReference>
<keyword evidence="5" id="KW-0489">Methyltransferase</keyword>
<dbReference type="InterPro" id="IPR000878">
    <property type="entry name" value="4pyrrol_Mease"/>
</dbReference>
<dbReference type="InterPro" id="IPR003723">
    <property type="entry name" value="Precorrin-6x_reduct"/>
</dbReference>
<dbReference type="PANTHER" id="PTHR36925">
    <property type="entry name" value="COBALT-PRECORRIN-6A REDUCTASE"/>
    <property type="match status" value="1"/>
</dbReference>
<keyword evidence="6" id="KW-1185">Reference proteome</keyword>
<reference evidence="6" key="1">
    <citation type="submission" date="2016-10" db="EMBL/GenBank/DDBJ databases">
        <authorList>
            <person name="Varghese N."/>
            <person name="Submissions S."/>
        </authorList>
    </citation>
    <scope>NUCLEOTIDE SEQUENCE [LARGE SCALE GENOMIC DNA]</scope>
    <source>
        <strain evidence="6">S1b</strain>
    </source>
</reference>
<dbReference type="InterPro" id="IPR029063">
    <property type="entry name" value="SAM-dependent_MTases_sf"/>
</dbReference>
<dbReference type="SUPFAM" id="SSF53790">
    <property type="entry name" value="Tetrapyrrole methylase"/>
    <property type="match status" value="1"/>
</dbReference>
<evidence type="ECO:0000313" key="6">
    <source>
        <dbReference type="Proteomes" id="UP000182471"/>
    </source>
</evidence>
<dbReference type="NCBIfam" id="TIGR02469">
    <property type="entry name" value="CbiT"/>
    <property type="match status" value="1"/>
</dbReference>
<dbReference type="CDD" id="cd11644">
    <property type="entry name" value="Precorrin-6Y-MT"/>
    <property type="match status" value="1"/>
</dbReference>
<dbReference type="NCBIfam" id="TIGR02467">
    <property type="entry name" value="CbiE"/>
    <property type="match status" value="1"/>
</dbReference>
<protein>
    <submittedName>
        <fullName evidence="5">Precorrin-6Y C5,15-methyltransferase (Decarboxylating)</fullName>
    </submittedName>
</protein>
<dbReference type="PROSITE" id="PS51014">
    <property type="entry name" value="COBK_CBIJ"/>
    <property type="match status" value="1"/>
</dbReference>
<organism evidence="5 6">
    <name type="scientific">Lachnobacterium bovis</name>
    <dbReference type="NCBI Taxonomy" id="140626"/>
    <lineage>
        <taxon>Bacteria</taxon>
        <taxon>Bacillati</taxon>
        <taxon>Bacillota</taxon>
        <taxon>Clostridia</taxon>
        <taxon>Lachnospirales</taxon>
        <taxon>Lachnospiraceae</taxon>
        <taxon>Lachnobacterium</taxon>
    </lineage>
</organism>
<dbReference type="AlphaFoldDB" id="A0A1H9Q8Z9"/>
<keyword evidence="2" id="KW-0169">Cobalamin biosynthesis</keyword>
<dbReference type="EMBL" id="FOGW01000005">
    <property type="protein sequence ID" value="SER57036.1"/>
    <property type="molecule type" value="Genomic_DNA"/>
</dbReference>
<dbReference type="Gene3D" id="3.40.50.150">
    <property type="entry name" value="Vaccinia Virus protein VP39"/>
    <property type="match status" value="1"/>
</dbReference>
<accession>A0A1H9Q8Z9</accession>
<keyword evidence="3" id="KW-0560">Oxidoreductase</keyword>
<gene>
    <name evidence="5" type="ORF">SAMN02910429_00502</name>
</gene>
<sequence length="708" mass="80868">MNKEKRIVIFSGTTEGRNLSEVLAEHKVKHIVCVATEYGKMVMDDNEYVEILNERLDKNQMINLFKNNNIDVVVDSTHPYAKIVTQNIKDAAAVAKIKYVRLKRDEDFVAQKYKNQKNIHFVDSIEECVQNLSKVDGNILLTTGSKELHKFCQDDSIKNRLIVRVLPGKESIEICDELGISKNKIIAIQGPFSYEMNSFFIKNYDIRVLVSKESGKAGGFDEKIKAAVDADIEVFVIKRPKESGMSFSEVVNLFFEENIEIIKPNISFDITLAGIGLGTENFYINELKEKINKADVVLGAKRMIENVTPKIEKKPYYMSKDIISYLKNFPFHEKDKYNIVVLFSGDVGFYSGCYLLKEALKNELKSTTYELNILPGISSIIYMAAKCSTMWNDAKIMSIHGRYDEFFGDNEILESIKYNKKIFMIVSGYKDINKIGQLIVEADGKYIDKNSIEITVGFNLSYSDEIIKKITVEECKEIDKDGLYVVFIENKKYLKHKNSSLIKDSEFVRDKVPMTKENIRHLVINKLQVEDDSIFLDIGGGSGSISIETAMLDRNIKVFTFENNKYAVELIKKNVDHFGRKNIQIVEGYFPEVLNNTGETNKYKNYIENHKDIVKSAFIGGTRGRLEKMIDYLFDLNNTMRVCVTAVTLESINNTINTIENGVNKGIITDVDISQVSYSNINKVGNYNMFKAQNPIMIFVFNFKPKNK</sequence>
<keyword evidence="5" id="KW-0808">Transferase</keyword>
<dbReference type="Pfam" id="PF00590">
    <property type="entry name" value="TP_methylase"/>
    <property type="match status" value="1"/>
</dbReference>
<dbReference type="GO" id="GO:0016994">
    <property type="term" value="F:precorrin-6A reductase activity"/>
    <property type="evidence" value="ECO:0007669"/>
    <property type="project" value="InterPro"/>
</dbReference>
<dbReference type="Pfam" id="PF02571">
    <property type="entry name" value="CbiJ"/>
    <property type="match status" value="1"/>
</dbReference>
<dbReference type="PANTHER" id="PTHR36925:SF1">
    <property type="entry name" value="COBALT-PRECORRIN-6A REDUCTASE"/>
    <property type="match status" value="1"/>
</dbReference>
<dbReference type="SUPFAM" id="SSF53335">
    <property type="entry name" value="S-adenosyl-L-methionine-dependent methyltransferases"/>
    <property type="match status" value="1"/>
</dbReference>
<evidence type="ECO:0000256" key="3">
    <source>
        <dbReference type="ARBA" id="ARBA00023002"/>
    </source>
</evidence>
<comment type="pathway">
    <text evidence="1">Cofactor biosynthesis; adenosylcobalamin biosynthesis.</text>
</comment>
<dbReference type="Gene3D" id="3.40.1010.10">
    <property type="entry name" value="Cobalt-precorrin-4 Transmethylase, Domain 1"/>
    <property type="match status" value="1"/>
</dbReference>
<evidence type="ECO:0000256" key="2">
    <source>
        <dbReference type="ARBA" id="ARBA00022573"/>
    </source>
</evidence>
<name>A0A1H9Q8Z9_9FIRM</name>
<feature type="domain" description="Tetrapyrrole methylase" evidence="4">
    <location>
        <begin position="270"/>
        <end position="474"/>
    </location>
</feature>
<dbReference type="NCBIfam" id="TIGR00715">
    <property type="entry name" value="precor6x_red"/>
    <property type="match status" value="1"/>
</dbReference>
<dbReference type="UniPathway" id="UPA00148"/>
<dbReference type="InterPro" id="IPR014008">
    <property type="entry name" value="Cbl_synth_MTase_CbiT"/>
</dbReference>